<reference evidence="3 4" key="1">
    <citation type="journal article" date="2009" name="Stand. Genomic Sci.">
        <title>Complete genome sequence of Catenulispora acidiphila type strain (ID 139908).</title>
        <authorList>
            <person name="Copeland A."/>
            <person name="Lapidus A."/>
            <person name="Glavina Del Rio T."/>
            <person name="Nolan M."/>
            <person name="Lucas S."/>
            <person name="Chen F."/>
            <person name="Tice H."/>
            <person name="Cheng J.F."/>
            <person name="Bruce D."/>
            <person name="Goodwin L."/>
            <person name="Pitluck S."/>
            <person name="Mikhailova N."/>
            <person name="Pati A."/>
            <person name="Ivanova N."/>
            <person name="Mavromatis K."/>
            <person name="Chen A."/>
            <person name="Palaniappan K."/>
            <person name="Chain P."/>
            <person name="Land M."/>
            <person name="Hauser L."/>
            <person name="Chang Y.J."/>
            <person name="Jeffries C.D."/>
            <person name="Chertkov O."/>
            <person name="Brettin T."/>
            <person name="Detter J.C."/>
            <person name="Han C."/>
            <person name="Ali Z."/>
            <person name="Tindall B.J."/>
            <person name="Goker M."/>
            <person name="Bristow J."/>
            <person name="Eisen J.A."/>
            <person name="Markowitz V."/>
            <person name="Hugenholtz P."/>
            <person name="Kyrpides N.C."/>
            <person name="Klenk H.P."/>
        </authorList>
    </citation>
    <scope>NUCLEOTIDE SEQUENCE [LARGE SCALE GENOMIC DNA]</scope>
    <source>
        <strain evidence="4">DSM 44928 / JCM 14897 / NBRC 102108 / NRRL B-24433 / ID139908</strain>
    </source>
</reference>
<dbReference type="EMBL" id="CP001700">
    <property type="protein sequence ID" value="ACU77345.1"/>
    <property type="molecule type" value="Genomic_DNA"/>
</dbReference>
<dbReference type="NCBIfam" id="TIGR03919">
    <property type="entry name" value="T7SS_EccB"/>
    <property type="match status" value="1"/>
</dbReference>
<keyword evidence="2" id="KW-1133">Transmembrane helix</keyword>
<protein>
    <recommendedName>
        <fullName evidence="5">Type VII secretion protein EccB</fullName>
    </recommendedName>
</protein>
<dbReference type="Gene3D" id="3.30.2390.20">
    <property type="entry name" value="Type VII secretion system EccB, repeat 1 domain"/>
    <property type="match status" value="1"/>
</dbReference>
<keyword evidence="2" id="KW-0472">Membrane</keyword>
<evidence type="ECO:0008006" key="5">
    <source>
        <dbReference type="Google" id="ProtNLM"/>
    </source>
</evidence>
<dbReference type="STRING" id="479433.Caci_8522"/>
<evidence type="ECO:0000313" key="3">
    <source>
        <dbReference type="EMBL" id="ACU77345.1"/>
    </source>
</evidence>
<dbReference type="KEGG" id="cai:Caci_8522"/>
<keyword evidence="2" id="KW-0812">Transmembrane</keyword>
<dbReference type="InterPro" id="IPR007795">
    <property type="entry name" value="T7SS_EccB"/>
</dbReference>
<gene>
    <name evidence="3" type="ordered locus">Caci_8522</name>
</gene>
<dbReference type="AlphaFoldDB" id="C7PYM3"/>
<dbReference type="OrthoDB" id="3847604at2"/>
<evidence type="ECO:0000256" key="2">
    <source>
        <dbReference type="SAM" id="Phobius"/>
    </source>
</evidence>
<dbReference type="Proteomes" id="UP000000851">
    <property type="component" value="Chromosome"/>
</dbReference>
<evidence type="ECO:0000313" key="4">
    <source>
        <dbReference type="Proteomes" id="UP000000851"/>
    </source>
</evidence>
<dbReference type="Pfam" id="PF05108">
    <property type="entry name" value="T7SS_ESX1_EccB"/>
    <property type="match status" value="1"/>
</dbReference>
<feature type="transmembrane region" description="Helical" evidence="2">
    <location>
        <begin position="42"/>
        <end position="63"/>
    </location>
</feature>
<dbReference type="HOGENOM" id="CLU_036302_1_1_11"/>
<dbReference type="GO" id="GO:0005576">
    <property type="term" value="C:extracellular region"/>
    <property type="evidence" value="ECO:0007669"/>
    <property type="project" value="TreeGrafter"/>
</dbReference>
<organism evidence="3 4">
    <name type="scientific">Catenulispora acidiphila (strain DSM 44928 / JCM 14897 / NBRC 102108 / NRRL B-24433 / ID139908)</name>
    <dbReference type="NCBI Taxonomy" id="479433"/>
    <lineage>
        <taxon>Bacteria</taxon>
        <taxon>Bacillati</taxon>
        <taxon>Actinomycetota</taxon>
        <taxon>Actinomycetes</taxon>
        <taxon>Catenulisporales</taxon>
        <taxon>Catenulisporaceae</taxon>
        <taxon>Catenulispora</taxon>
    </lineage>
</organism>
<sequence length="510" mass="52211">MAIQSRRDQVLAYRFLLRRRHATLLSGDPDSPEAPLRKLSTATFASIMLATLMAAGAGVLGALSPGHSASWRDPNVVIVVKETGSRFIYDPTPAPQGSPPALHQILNYTSARLLLSSSGWKTVSVSEKSLADTPRAADIGIVGAPDDLPSTGNVRGGPWTVCSLPGANAQNQPVTLTRLTIGTSGDPTDGSPLGDQGLVVQAGGGYWLVWHGHRFQIGDPAAPQNGDTPARVLTFLGWSPGQALSVSQAWLDSLSALSPLRAPHLDNGTPPGTVSVTGQKVSVGQLVRIPAQNGVAERLFVVTVKGFVQIDNLQYQLLATSTDLKPMDGTPQDVGNGQSGDASTVSSGDGQWPQTPPQLVNASAAGPSTACATTAGTDGSMTVSVAPATTGQPTCYRLPPQAPSATYLADCIAVAPGTAAVVRSRTNTGIAAAEYLVSGNGEYTAKDSLGPDPATTLKALGYAAVTPIAVPQTMLDLLPDGPALTPDAARQAVVPPPPGPAPTSASGSKS</sequence>
<feature type="region of interest" description="Disordered" evidence="1">
    <location>
        <begin position="323"/>
        <end position="371"/>
    </location>
</feature>
<dbReference type="RefSeq" id="WP_015797070.1">
    <property type="nucleotide sequence ID" value="NC_013131.1"/>
</dbReference>
<dbReference type="InParanoid" id="C7PYM3"/>
<evidence type="ECO:0000256" key="1">
    <source>
        <dbReference type="SAM" id="MobiDB-lite"/>
    </source>
</evidence>
<dbReference type="PANTHER" id="PTHR40765:SF2">
    <property type="entry name" value="ESX-2 SECRETION SYSTEM ATPASE ECCB2"/>
    <property type="match status" value="1"/>
</dbReference>
<dbReference type="eggNOG" id="COG3266">
    <property type="taxonomic scope" value="Bacteria"/>
</dbReference>
<feature type="region of interest" description="Disordered" evidence="1">
    <location>
        <begin position="480"/>
        <end position="510"/>
    </location>
</feature>
<dbReference type="PANTHER" id="PTHR40765">
    <property type="entry name" value="ESX-2 SECRETION SYSTEM ATPASE ECCB2"/>
    <property type="match status" value="1"/>
</dbReference>
<dbReference type="InterPro" id="IPR044857">
    <property type="entry name" value="T7SS_EccB_R1"/>
</dbReference>
<accession>C7PYM3</accession>
<feature type="compositionally biased region" description="Polar residues" evidence="1">
    <location>
        <begin position="333"/>
        <end position="361"/>
    </location>
</feature>
<proteinExistence type="predicted"/>
<keyword evidence="4" id="KW-1185">Reference proteome</keyword>
<name>C7PYM3_CATAD</name>